<feature type="region of interest" description="Disordered" evidence="2">
    <location>
        <begin position="620"/>
        <end position="654"/>
    </location>
</feature>
<reference evidence="4" key="1">
    <citation type="submission" date="2021-03" db="EMBL/GenBank/DDBJ databases">
        <authorList>
            <person name="Li Z."/>
            <person name="Yang C."/>
        </authorList>
    </citation>
    <scope>NUCLEOTIDE SEQUENCE</scope>
    <source>
        <strain evidence="4">Dzin_1.0</strain>
        <tissue evidence="4">Leaf</tissue>
    </source>
</reference>
<keyword evidence="1" id="KW-0862">Zinc</keyword>
<evidence type="ECO:0000313" key="4">
    <source>
        <dbReference type="EMBL" id="KAJ0978759.1"/>
    </source>
</evidence>
<keyword evidence="1" id="KW-0863">Zinc-finger</keyword>
<evidence type="ECO:0000256" key="2">
    <source>
        <dbReference type="SAM" id="MobiDB-lite"/>
    </source>
</evidence>
<organism evidence="4 5">
    <name type="scientific">Dioscorea zingiberensis</name>
    <dbReference type="NCBI Taxonomy" id="325984"/>
    <lineage>
        <taxon>Eukaryota</taxon>
        <taxon>Viridiplantae</taxon>
        <taxon>Streptophyta</taxon>
        <taxon>Embryophyta</taxon>
        <taxon>Tracheophyta</taxon>
        <taxon>Spermatophyta</taxon>
        <taxon>Magnoliopsida</taxon>
        <taxon>Liliopsida</taxon>
        <taxon>Dioscoreales</taxon>
        <taxon>Dioscoreaceae</taxon>
        <taxon>Dioscorea</taxon>
    </lineage>
</organism>
<dbReference type="Gene3D" id="4.10.60.10">
    <property type="entry name" value="Zinc finger, CCHC-type"/>
    <property type="match status" value="1"/>
</dbReference>
<sequence length="670" mass="74514">MCRHSPPRKRTSEVVVEVCRRCRRPGHLMSECRRLEVCRRCERPGHREKICPIPPSELGTIQLRGGRQTAAKPGKAKEAEPAKGGDLPRAASHNGDRRRGLEAPAPVVEENHHASLSMDSILMAEREALRRCTVTTVVKMMKSLGGSEKVLAAAAMLFEPGLEWASELYGDGRVLIHCPSEKIARELERRKEITFPEFIVHFEPWSFDIDPSEKTSEEIRWIAREGLPTFGRNIDTIARLLKPIGELVHLAAHGPRLIGHFRAMVRIRRGRRFPANIHATILRRKYLVRVELEPGQNPLPWAPASLNTGEDDTQVEDVDRRQKGKLPIGPEGCDQESPKGSARLEAYGRVAEHANCSGVVRIVRHQTGAGSAIRNGMSRELEALHVDDADGKGRSHVAGRGSWASSDGHKKQAPRSQIDMEPRRAESRGPGHAGKRFSHLADPKTSRSAQGHVAQSEPMEHITPQQLDQMVTKKGHVACNEVVDQASSQQIDSYNDATWHPTKDHINNISICTEEVNEKLTKSISDYSKPENINQQEDEVDSDEDYLDPILEREIELEFKALWNSQMEGEESNHSGSPIKEPIGVEPSGHNFTSPNIEPLLNQPMTDVMDPIGPSIQSQLHDHEAVSKSPNQTESPSLIGKQKTPSHSPTKIRGQEITIPGLHPNIDISN</sequence>
<comment type="caution">
    <text evidence="4">The sequence shown here is derived from an EMBL/GenBank/DDBJ whole genome shotgun (WGS) entry which is preliminary data.</text>
</comment>
<dbReference type="OrthoDB" id="7486164at2759"/>
<dbReference type="GO" id="GO:0008270">
    <property type="term" value="F:zinc ion binding"/>
    <property type="evidence" value="ECO:0007669"/>
    <property type="project" value="UniProtKB-KW"/>
</dbReference>
<gene>
    <name evidence="4" type="ORF">J5N97_014233</name>
</gene>
<accession>A0A9D5CTK8</accession>
<feature type="domain" description="CCHC-type" evidence="3">
    <location>
        <begin position="19"/>
        <end position="34"/>
    </location>
</feature>
<name>A0A9D5CTK8_9LILI</name>
<keyword evidence="1" id="KW-0479">Metal-binding</keyword>
<dbReference type="SMART" id="SM00343">
    <property type="entry name" value="ZnF_C2HC"/>
    <property type="match status" value="2"/>
</dbReference>
<keyword evidence="5" id="KW-1185">Reference proteome</keyword>
<dbReference type="InterPro" id="IPR001878">
    <property type="entry name" value="Znf_CCHC"/>
</dbReference>
<feature type="region of interest" description="Disordered" evidence="2">
    <location>
        <begin position="386"/>
        <end position="458"/>
    </location>
</feature>
<proteinExistence type="predicted"/>
<evidence type="ECO:0000313" key="5">
    <source>
        <dbReference type="Proteomes" id="UP001085076"/>
    </source>
</evidence>
<evidence type="ECO:0000256" key="1">
    <source>
        <dbReference type="PROSITE-ProRule" id="PRU00047"/>
    </source>
</evidence>
<dbReference type="InterPro" id="IPR036875">
    <property type="entry name" value="Znf_CCHC_sf"/>
</dbReference>
<dbReference type="SUPFAM" id="SSF57756">
    <property type="entry name" value="Retrovirus zinc finger-like domains"/>
    <property type="match status" value="1"/>
</dbReference>
<reference evidence="4" key="2">
    <citation type="journal article" date="2022" name="Hortic Res">
        <title>The genome of Dioscorea zingiberensis sheds light on the biosynthesis, origin and evolution of the medicinally important diosgenin saponins.</title>
        <authorList>
            <person name="Li Y."/>
            <person name="Tan C."/>
            <person name="Li Z."/>
            <person name="Guo J."/>
            <person name="Li S."/>
            <person name="Chen X."/>
            <person name="Wang C."/>
            <person name="Dai X."/>
            <person name="Yang H."/>
            <person name="Song W."/>
            <person name="Hou L."/>
            <person name="Xu J."/>
            <person name="Tong Z."/>
            <person name="Xu A."/>
            <person name="Yuan X."/>
            <person name="Wang W."/>
            <person name="Yang Q."/>
            <person name="Chen L."/>
            <person name="Sun Z."/>
            <person name="Wang K."/>
            <person name="Pan B."/>
            <person name="Chen J."/>
            <person name="Bao Y."/>
            <person name="Liu F."/>
            <person name="Qi X."/>
            <person name="Gang D.R."/>
            <person name="Wen J."/>
            <person name="Li J."/>
        </authorList>
    </citation>
    <scope>NUCLEOTIDE SEQUENCE</scope>
    <source>
        <strain evidence="4">Dzin_1.0</strain>
    </source>
</reference>
<dbReference type="GO" id="GO:0003676">
    <property type="term" value="F:nucleic acid binding"/>
    <property type="evidence" value="ECO:0007669"/>
    <property type="project" value="InterPro"/>
</dbReference>
<protein>
    <recommendedName>
        <fullName evidence="3">CCHC-type domain-containing protein</fullName>
    </recommendedName>
</protein>
<feature type="compositionally biased region" description="Basic and acidic residues" evidence="2">
    <location>
        <begin position="418"/>
        <end position="429"/>
    </location>
</feature>
<dbReference type="EMBL" id="JAGGNH010000003">
    <property type="protein sequence ID" value="KAJ0978759.1"/>
    <property type="molecule type" value="Genomic_DNA"/>
</dbReference>
<feature type="region of interest" description="Disordered" evidence="2">
    <location>
        <begin position="59"/>
        <end position="105"/>
    </location>
</feature>
<evidence type="ECO:0000259" key="3">
    <source>
        <dbReference type="PROSITE" id="PS50158"/>
    </source>
</evidence>
<dbReference type="AlphaFoldDB" id="A0A9D5CTK8"/>
<dbReference type="Proteomes" id="UP001085076">
    <property type="component" value="Miscellaneous, Linkage group lg03"/>
</dbReference>
<dbReference type="PROSITE" id="PS50158">
    <property type="entry name" value="ZF_CCHC"/>
    <property type="match status" value="1"/>
</dbReference>